<accession>A0ABM3W0N8</accession>
<keyword evidence="9" id="KW-0472">Membrane</keyword>
<gene>
    <name evidence="13" type="primary">LOC107522196</name>
</gene>
<evidence type="ECO:0000256" key="1">
    <source>
        <dbReference type="ARBA" id="ARBA00004434"/>
    </source>
</evidence>
<dbReference type="InterPro" id="IPR010530">
    <property type="entry name" value="B12D"/>
</dbReference>
<keyword evidence="5" id="KW-0999">Mitochondrion inner membrane</keyword>
<proteinExistence type="inferred from homology"/>
<evidence type="ECO:0000313" key="12">
    <source>
        <dbReference type="Proteomes" id="UP001652624"/>
    </source>
</evidence>
<keyword evidence="7" id="KW-1133">Transmembrane helix</keyword>
<evidence type="ECO:0000256" key="2">
    <source>
        <dbReference type="ARBA" id="ARBA00022448"/>
    </source>
</evidence>
<dbReference type="Proteomes" id="UP001652624">
    <property type="component" value="Chromosome 16"/>
</dbReference>
<name>A0ABM3W0N8_ERIEU</name>
<evidence type="ECO:0000256" key="10">
    <source>
        <dbReference type="ARBA" id="ARBA00038186"/>
    </source>
</evidence>
<keyword evidence="2" id="KW-0813">Transport</keyword>
<dbReference type="RefSeq" id="XP_060030133.1">
    <property type="nucleotide sequence ID" value="XM_060174150.1"/>
</dbReference>
<keyword evidence="4" id="KW-0812">Transmembrane</keyword>
<protein>
    <recommendedName>
        <fullName evidence="11">Cytochrome c oxidase subunit NDUFA4</fullName>
    </recommendedName>
</protein>
<evidence type="ECO:0000256" key="6">
    <source>
        <dbReference type="ARBA" id="ARBA00022982"/>
    </source>
</evidence>
<keyword evidence="8" id="KW-0496">Mitochondrion</keyword>
<sequence length="82" mass="9350">MLHENLVQAKKHSSLIPFLVFTGTGGTKAVIYDTHLASFNPDVSLDRNNNLEYWNKLDPNDQYKFYAVDVDFNKPKKEGSGF</sequence>
<dbReference type="PANTHER" id="PTHR14256">
    <property type="entry name" value="NADH-UBIQUINONE OXIDOREDUCTASE MLRQ SUBUNIT"/>
    <property type="match status" value="1"/>
</dbReference>
<evidence type="ECO:0000256" key="7">
    <source>
        <dbReference type="ARBA" id="ARBA00022989"/>
    </source>
</evidence>
<dbReference type="Pfam" id="PF06522">
    <property type="entry name" value="B12D"/>
    <property type="match status" value="1"/>
</dbReference>
<evidence type="ECO:0000256" key="4">
    <source>
        <dbReference type="ARBA" id="ARBA00022692"/>
    </source>
</evidence>
<reference evidence="13" key="1">
    <citation type="submission" date="2025-08" db="UniProtKB">
        <authorList>
            <consortium name="RefSeq"/>
        </authorList>
    </citation>
    <scope>IDENTIFICATION</scope>
</reference>
<evidence type="ECO:0000256" key="3">
    <source>
        <dbReference type="ARBA" id="ARBA00022660"/>
    </source>
</evidence>
<keyword evidence="3" id="KW-0679">Respiratory chain</keyword>
<comment type="similarity">
    <text evidence="10">Belongs to the complex IV NDUFA4 subunit family.</text>
</comment>
<evidence type="ECO:0000256" key="5">
    <source>
        <dbReference type="ARBA" id="ARBA00022792"/>
    </source>
</evidence>
<evidence type="ECO:0000256" key="8">
    <source>
        <dbReference type="ARBA" id="ARBA00023128"/>
    </source>
</evidence>
<keyword evidence="6" id="KW-0249">Electron transport</keyword>
<evidence type="ECO:0000256" key="11">
    <source>
        <dbReference type="ARBA" id="ARBA00041121"/>
    </source>
</evidence>
<keyword evidence="12" id="KW-1185">Reference proteome</keyword>
<evidence type="ECO:0000256" key="9">
    <source>
        <dbReference type="ARBA" id="ARBA00023136"/>
    </source>
</evidence>
<comment type="subcellular location">
    <subcellularLocation>
        <location evidence="1">Mitochondrion inner membrane</location>
        <topology evidence="1">Single-pass membrane protein</topology>
    </subcellularLocation>
</comment>
<dbReference type="PANTHER" id="PTHR14256:SF4">
    <property type="entry name" value="CYTOCHROME C OXIDASE SUBUNIT NDUFA4"/>
    <property type="match status" value="1"/>
</dbReference>
<organism evidence="12 13">
    <name type="scientific">Erinaceus europaeus</name>
    <name type="common">Western European hedgehog</name>
    <dbReference type="NCBI Taxonomy" id="9365"/>
    <lineage>
        <taxon>Eukaryota</taxon>
        <taxon>Metazoa</taxon>
        <taxon>Chordata</taxon>
        <taxon>Craniata</taxon>
        <taxon>Vertebrata</taxon>
        <taxon>Euteleostomi</taxon>
        <taxon>Mammalia</taxon>
        <taxon>Eutheria</taxon>
        <taxon>Laurasiatheria</taxon>
        <taxon>Eulipotyphla</taxon>
        <taxon>Erinaceidae</taxon>
        <taxon>Erinaceinae</taxon>
        <taxon>Erinaceus</taxon>
    </lineage>
</organism>
<dbReference type="GeneID" id="107522196"/>
<evidence type="ECO:0000313" key="13">
    <source>
        <dbReference type="RefSeq" id="XP_060030133.1"/>
    </source>
</evidence>